<dbReference type="OrthoDB" id="7222257at2"/>
<comment type="caution">
    <text evidence="1">The sequence shown here is derived from an EMBL/GenBank/DDBJ whole genome shotgun (WGS) entry which is preliminary data.</text>
</comment>
<accession>A0A2G4RG75</accession>
<proteinExistence type="predicted"/>
<organism evidence="1 2">
    <name type="scientific">Acetobacter pomorum</name>
    <dbReference type="NCBI Taxonomy" id="65959"/>
    <lineage>
        <taxon>Bacteria</taxon>
        <taxon>Pseudomonadati</taxon>
        <taxon>Pseudomonadota</taxon>
        <taxon>Alphaproteobacteria</taxon>
        <taxon>Acetobacterales</taxon>
        <taxon>Acetobacteraceae</taxon>
        <taxon>Acetobacter</taxon>
    </lineage>
</organism>
<sequence length="114" mass="12887">MKPPPSIAWLVEALGEETTLQFIETCGGQRIMIPRGYKGSLLENLYGEDLAKIIVEKHAGQPWQVPLAKTWRVYMLARRGLSHNEIAARLGISWRQVTNLYGKRPDVDRRVGSS</sequence>
<gene>
    <name evidence="1" type="ORF">CSR02_00025</name>
</gene>
<evidence type="ECO:0000313" key="2">
    <source>
        <dbReference type="Proteomes" id="UP000228751"/>
    </source>
</evidence>
<dbReference type="EMBL" id="PEBQ01000001">
    <property type="protein sequence ID" value="PHY95567.1"/>
    <property type="molecule type" value="Genomic_DNA"/>
</dbReference>
<evidence type="ECO:0000313" key="1">
    <source>
        <dbReference type="EMBL" id="PHY95567.1"/>
    </source>
</evidence>
<dbReference type="AlphaFoldDB" id="A0A2G4RG75"/>
<dbReference type="Proteomes" id="UP000228751">
    <property type="component" value="Unassembled WGS sequence"/>
</dbReference>
<reference evidence="1 2" key="1">
    <citation type="submission" date="2017-10" db="EMBL/GenBank/DDBJ databases">
        <title>Genomic analysis of the genus Acetobacter.</title>
        <authorList>
            <person name="Kim K.H."/>
            <person name="Chun B.H."/>
            <person name="Son A.R."/>
            <person name="Jeon C.O."/>
        </authorList>
    </citation>
    <scope>NUCLEOTIDE SEQUENCE [LARGE SCALE GENOMIC DNA]</scope>
    <source>
        <strain evidence="1 2">LHT 2458</strain>
    </source>
</reference>
<keyword evidence="2" id="KW-1185">Reference proteome</keyword>
<protein>
    <submittedName>
        <fullName evidence="1">Uncharacterized protein</fullName>
    </submittedName>
</protein>
<dbReference type="RefSeq" id="WP_099539946.1">
    <property type="nucleotide sequence ID" value="NZ_PEBQ01000001.1"/>
</dbReference>
<name>A0A2G4RG75_9PROT</name>